<keyword evidence="6" id="KW-1185">Reference proteome</keyword>
<evidence type="ECO:0000259" key="4">
    <source>
        <dbReference type="PROSITE" id="PS01124"/>
    </source>
</evidence>
<proteinExistence type="predicted"/>
<dbReference type="Gene3D" id="1.10.10.60">
    <property type="entry name" value="Homeodomain-like"/>
    <property type="match status" value="1"/>
</dbReference>
<accession>A0ABS4JFX7</accession>
<evidence type="ECO:0000256" key="1">
    <source>
        <dbReference type="ARBA" id="ARBA00023015"/>
    </source>
</evidence>
<dbReference type="Gene3D" id="2.60.120.280">
    <property type="entry name" value="Regulatory protein AraC"/>
    <property type="match status" value="1"/>
</dbReference>
<dbReference type="PANTHER" id="PTHR43280">
    <property type="entry name" value="ARAC-FAMILY TRANSCRIPTIONAL REGULATOR"/>
    <property type="match status" value="1"/>
</dbReference>
<dbReference type="InterPro" id="IPR037923">
    <property type="entry name" value="HTH-like"/>
</dbReference>
<dbReference type="PANTHER" id="PTHR43280:SF31">
    <property type="entry name" value="TRANSCRIPTIONAL REGULATORY PROTEIN"/>
    <property type="match status" value="1"/>
</dbReference>
<gene>
    <name evidence="5" type="ORF">J2Z69_001644</name>
</gene>
<evidence type="ECO:0000256" key="2">
    <source>
        <dbReference type="ARBA" id="ARBA00023125"/>
    </source>
</evidence>
<dbReference type="PRINTS" id="PR00032">
    <property type="entry name" value="HTHARAC"/>
</dbReference>
<dbReference type="InterPro" id="IPR020449">
    <property type="entry name" value="Tscrpt_reg_AraC-type_HTH"/>
</dbReference>
<dbReference type="InterPro" id="IPR003313">
    <property type="entry name" value="AraC-bd"/>
</dbReference>
<keyword evidence="2" id="KW-0238">DNA-binding</keyword>
<dbReference type="SUPFAM" id="SSF51215">
    <property type="entry name" value="Regulatory protein AraC"/>
    <property type="match status" value="1"/>
</dbReference>
<reference evidence="5 6" key="1">
    <citation type="submission" date="2021-03" db="EMBL/GenBank/DDBJ databases">
        <title>Genomic Encyclopedia of Type Strains, Phase IV (KMG-IV): sequencing the most valuable type-strain genomes for metagenomic binning, comparative biology and taxonomic classification.</title>
        <authorList>
            <person name="Goeker M."/>
        </authorList>
    </citation>
    <scope>NUCLEOTIDE SEQUENCE [LARGE SCALE GENOMIC DNA]</scope>
    <source>
        <strain evidence="5 6">DSM 26806</strain>
    </source>
</reference>
<dbReference type="PROSITE" id="PS01124">
    <property type="entry name" value="HTH_ARAC_FAMILY_2"/>
    <property type="match status" value="1"/>
</dbReference>
<comment type="caution">
    <text evidence="5">The sequence shown here is derived from an EMBL/GenBank/DDBJ whole genome shotgun (WGS) entry which is preliminary data.</text>
</comment>
<dbReference type="EMBL" id="JAGGLD010000002">
    <property type="protein sequence ID" value="MBP2000613.1"/>
    <property type="molecule type" value="Genomic_DNA"/>
</dbReference>
<dbReference type="InterPro" id="IPR009057">
    <property type="entry name" value="Homeodomain-like_sf"/>
</dbReference>
<keyword evidence="1" id="KW-0805">Transcription regulation</keyword>
<organism evidence="5 6">
    <name type="scientific">Paenibacillus shirakamiensis</name>
    <dbReference type="NCBI Taxonomy" id="1265935"/>
    <lineage>
        <taxon>Bacteria</taxon>
        <taxon>Bacillati</taxon>
        <taxon>Bacillota</taxon>
        <taxon>Bacilli</taxon>
        <taxon>Bacillales</taxon>
        <taxon>Paenibacillaceae</taxon>
        <taxon>Paenibacillus</taxon>
    </lineage>
</organism>
<evidence type="ECO:0000256" key="3">
    <source>
        <dbReference type="ARBA" id="ARBA00023163"/>
    </source>
</evidence>
<evidence type="ECO:0000313" key="6">
    <source>
        <dbReference type="Proteomes" id="UP001519288"/>
    </source>
</evidence>
<protein>
    <submittedName>
        <fullName evidence="5">AraC-like DNA-binding protein</fullName>
    </submittedName>
</protein>
<sequence>MAQNMDYMISTLPIRVVDLKVVQNKLLIQDLYIAQIAHIPGRTHYCTNTFFQDWAIVYIVGGNGNYRVNDGPSHPVKQGMILVFRPETKFEYGPPAGESWNEYYITFGGKRLNSWLKSGLLPIDEPVNVGLDEHIILKLESMITLLGSQIPSHSDRAAMIFENLVYEFYQRSNEEQARTGLIYAIMEDIDHSLYGDFDSIAIAKRHSISIPTMRRLVRKKTGLSLHNYVNSQKMIEAKRLLHRSDTPINHIARMLGYDDPLYFSRLFKKYCGISASEFRSGI</sequence>
<feature type="domain" description="HTH araC/xylS-type" evidence="4">
    <location>
        <begin position="179"/>
        <end position="281"/>
    </location>
</feature>
<keyword evidence="3" id="KW-0804">Transcription</keyword>
<dbReference type="Pfam" id="PF12833">
    <property type="entry name" value="HTH_18"/>
    <property type="match status" value="1"/>
</dbReference>
<dbReference type="InterPro" id="IPR018060">
    <property type="entry name" value="HTH_AraC"/>
</dbReference>
<evidence type="ECO:0000313" key="5">
    <source>
        <dbReference type="EMBL" id="MBP2000613.1"/>
    </source>
</evidence>
<dbReference type="RefSeq" id="WP_209860939.1">
    <property type="nucleotide sequence ID" value="NZ_JAGGLD010000002.1"/>
</dbReference>
<name>A0ABS4JFX7_9BACL</name>
<dbReference type="SMART" id="SM00342">
    <property type="entry name" value="HTH_ARAC"/>
    <property type="match status" value="1"/>
</dbReference>
<dbReference type="SUPFAM" id="SSF46689">
    <property type="entry name" value="Homeodomain-like"/>
    <property type="match status" value="1"/>
</dbReference>
<dbReference type="Pfam" id="PF02311">
    <property type="entry name" value="AraC_binding"/>
    <property type="match status" value="1"/>
</dbReference>
<dbReference type="Proteomes" id="UP001519288">
    <property type="component" value="Unassembled WGS sequence"/>
</dbReference>